<sequence>MNFSKIAIEIRLKIYSELLVHSGPIDYIADYGPPSPPLFRRQRDGLCPAVLRVSRIMHGEASPLLYSSNCFPFPEVFTTPSAPTSTHIGPFLDQIGSHGRLIRHICIPFPTFDYPQPARAILHEAHIENLELIRDTCAGIRTLELLGPPEHCNYALSHSAIAAEALNLLDTRFKSIPSLEEIIVNLKVYPNETRAMI</sequence>
<organism evidence="1 2">
    <name type="scientific">Lepraria finkii</name>
    <dbReference type="NCBI Taxonomy" id="1340010"/>
    <lineage>
        <taxon>Eukaryota</taxon>
        <taxon>Fungi</taxon>
        <taxon>Dikarya</taxon>
        <taxon>Ascomycota</taxon>
        <taxon>Pezizomycotina</taxon>
        <taxon>Lecanoromycetes</taxon>
        <taxon>OSLEUM clade</taxon>
        <taxon>Lecanoromycetidae</taxon>
        <taxon>Lecanorales</taxon>
        <taxon>Lecanorineae</taxon>
        <taxon>Stereocaulaceae</taxon>
        <taxon>Lepraria</taxon>
    </lineage>
</organism>
<dbReference type="EMBL" id="JBHFEH010000091">
    <property type="protein sequence ID" value="KAL2047868.1"/>
    <property type="molecule type" value="Genomic_DNA"/>
</dbReference>
<protein>
    <submittedName>
        <fullName evidence="1">Uncharacterized protein</fullName>
    </submittedName>
</protein>
<evidence type="ECO:0000313" key="1">
    <source>
        <dbReference type="EMBL" id="KAL2047868.1"/>
    </source>
</evidence>
<gene>
    <name evidence="1" type="ORF">ABVK25_011277</name>
</gene>
<accession>A0ABR4ARU6</accession>
<dbReference type="Proteomes" id="UP001590951">
    <property type="component" value="Unassembled WGS sequence"/>
</dbReference>
<keyword evidence="2" id="KW-1185">Reference proteome</keyword>
<evidence type="ECO:0000313" key="2">
    <source>
        <dbReference type="Proteomes" id="UP001590951"/>
    </source>
</evidence>
<comment type="caution">
    <text evidence="1">The sequence shown here is derived from an EMBL/GenBank/DDBJ whole genome shotgun (WGS) entry which is preliminary data.</text>
</comment>
<reference evidence="1 2" key="1">
    <citation type="submission" date="2024-09" db="EMBL/GenBank/DDBJ databases">
        <title>Rethinking Asexuality: The Enigmatic Case of Functional Sexual Genes in Lepraria (Stereocaulaceae).</title>
        <authorList>
            <person name="Doellman M."/>
            <person name="Sun Y."/>
            <person name="Barcenas-Pena A."/>
            <person name="Lumbsch H.T."/>
            <person name="Grewe F."/>
        </authorList>
    </citation>
    <scope>NUCLEOTIDE SEQUENCE [LARGE SCALE GENOMIC DNA]</scope>
    <source>
        <strain evidence="1 2">Grewe 0041</strain>
    </source>
</reference>
<name>A0ABR4ARU6_9LECA</name>
<proteinExistence type="predicted"/>